<keyword evidence="4" id="KW-0032">Aminotransferase</keyword>
<dbReference type="InterPro" id="IPR050087">
    <property type="entry name" value="AON_synthase_class-II"/>
</dbReference>
<organism evidence="4">
    <name type="scientific">candidate division WOR-3 bacterium</name>
    <dbReference type="NCBI Taxonomy" id="2052148"/>
    <lineage>
        <taxon>Bacteria</taxon>
        <taxon>Bacteria division WOR-3</taxon>
    </lineage>
</organism>
<dbReference type="InterPro" id="IPR015424">
    <property type="entry name" value="PyrdxlP-dep_Trfase"/>
</dbReference>
<accession>A0A7C5DAL1</accession>
<dbReference type="Proteomes" id="UP000886110">
    <property type="component" value="Unassembled WGS sequence"/>
</dbReference>
<gene>
    <name evidence="4" type="ORF">ENL19_00900</name>
</gene>
<dbReference type="SUPFAM" id="SSF53383">
    <property type="entry name" value="PLP-dependent transferases"/>
    <property type="match status" value="1"/>
</dbReference>
<evidence type="ECO:0000313" key="4">
    <source>
        <dbReference type="EMBL" id="HHE04601.1"/>
    </source>
</evidence>
<comment type="caution">
    <text evidence="4">The sequence shown here is derived from an EMBL/GenBank/DDBJ whole genome shotgun (WGS) entry which is preliminary data.</text>
</comment>
<dbReference type="GO" id="GO:0030170">
    <property type="term" value="F:pyridoxal phosphate binding"/>
    <property type="evidence" value="ECO:0007669"/>
    <property type="project" value="InterPro"/>
</dbReference>
<dbReference type="Pfam" id="PF00155">
    <property type="entry name" value="Aminotran_1_2"/>
    <property type="match status" value="1"/>
</dbReference>
<dbReference type="InterPro" id="IPR015421">
    <property type="entry name" value="PyrdxlP-dep_Trfase_major"/>
</dbReference>
<evidence type="ECO:0000259" key="3">
    <source>
        <dbReference type="Pfam" id="PF00155"/>
    </source>
</evidence>
<protein>
    <submittedName>
        <fullName evidence="4">Aminotransferase class I/II-fold pyridoxal phosphate-dependent enzyme</fullName>
    </submittedName>
</protein>
<name>A0A7C5DAL1_UNCW3</name>
<dbReference type="EMBL" id="DRTB01000059">
    <property type="protein sequence ID" value="HHE04601.1"/>
    <property type="molecule type" value="Genomic_DNA"/>
</dbReference>
<dbReference type="AlphaFoldDB" id="A0A7C5DAL1"/>
<sequence>KKPEGEKGPRYFLKGMGDKEFLRMNSNSYLGLSLKKEMIETEEEAAKNFGVGPGAVRFISGTFKAHRDLEKKLAAFHNRDDAMIFSAAYATVIGILASLTSKETIVISDELNHNCIINAVRLSRPKDKKIYKHLDMNDLEAKIKESIGNAKRVIIVTDGIFSMRGDYAPVDKISEISKRYDSHFPENIIVIVDDSHGVGAFGETGRGTEEYTRADGVDILVGTLGKAFGVNGGYVVSSQPVITYLRETAITYIYSNPITTAEAATALKSLQILDSDKGKEILRHLREMTKRFEKGLKDLGYEIIESDHPIVPLLVRDTQKTADIVNHLVENGVLATGLNYPVVPKGDETIRFQVNADHTPFDIDYAIGVLRDYKEKHS</sequence>
<evidence type="ECO:0000256" key="2">
    <source>
        <dbReference type="ARBA" id="ARBA00022679"/>
    </source>
</evidence>
<dbReference type="InterPro" id="IPR004839">
    <property type="entry name" value="Aminotransferase_I/II_large"/>
</dbReference>
<proteinExistence type="predicted"/>
<evidence type="ECO:0000256" key="1">
    <source>
        <dbReference type="ARBA" id="ARBA00001933"/>
    </source>
</evidence>
<reference evidence="4" key="1">
    <citation type="journal article" date="2020" name="mSystems">
        <title>Genome- and Community-Level Interaction Insights into Carbon Utilization and Element Cycling Functions of Hydrothermarchaeota in Hydrothermal Sediment.</title>
        <authorList>
            <person name="Zhou Z."/>
            <person name="Liu Y."/>
            <person name="Xu W."/>
            <person name="Pan J."/>
            <person name="Luo Z.H."/>
            <person name="Li M."/>
        </authorList>
    </citation>
    <scope>NUCLEOTIDE SEQUENCE [LARGE SCALE GENOMIC DNA]</scope>
    <source>
        <strain evidence="4">HyVt-74</strain>
    </source>
</reference>
<dbReference type="PANTHER" id="PTHR13693">
    <property type="entry name" value="CLASS II AMINOTRANSFERASE/8-AMINO-7-OXONONANOATE SYNTHASE"/>
    <property type="match status" value="1"/>
</dbReference>
<comment type="cofactor">
    <cofactor evidence="1">
        <name>pyridoxal 5'-phosphate</name>
        <dbReference type="ChEBI" id="CHEBI:597326"/>
    </cofactor>
</comment>
<keyword evidence="2" id="KW-0808">Transferase</keyword>
<dbReference type="Gene3D" id="3.40.640.10">
    <property type="entry name" value="Type I PLP-dependent aspartate aminotransferase-like (Major domain)"/>
    <property type="match status" value="1"/>
</dbReference>
<dbReference type="GO" id="GO:0008483">
    <property type="term" value="F:transaminase activity"/>
    <property type="evidence" value="ECO:0007669"/>
    <property type="project" value="UniProtKB-KW"/>
</dbReference>
<feature type="domain" description="Aminotransferase class I/classII large" evidence="3">
    <location>
        <begin position="20"/>
        <end position="369"/>
    </location>
</feature>
<feature type="non-terminal residue" evidence="4">
    <location>
        <position position="1"/>
    </location>
</feature>
<dbReference type="Gene3D" id="3.90.1150.10">
    <property type="entry name" value="Aspartate Aminotransferase, domain 1"/>
    <property type="match status" value="1"/>
</dbReference>
<dbReference type="InterPro" id="IPR015422">
    <property type="entry name" value="PyrdxlP-dep_Trfase_small"/>
</dbReference>